<dbReference type="AlphaFoldDB" id="A0AA88DFH7"/>
<accession>A0AA88DFH7</accession>
<name>A0AA88DFH7_FICCA</name>
<sequence length="186" mass="20443">MQIHNIAMTPLSKITTKLLPENDDRCETKAVGEDWQYPPFGLAILTINRACDDDTYGSRDNEPEEREGKKRCDFTVSKKTTTFCDLVGVLGIKSTTSGDGESKPESRTQPTSGTGVWLMAFDSDEGCGGGGKWAEEASSLGRWIGEFDVADPNRDAGRVEIQIQIACDRGKGWSRSSLDIWDEILS</sequence>
<gene>
    <name evidence="2" type="ORF">TIFTF001_025378</name>
</gene>
<feature type="region of interest" description="Disordered" evidence="1">
    <location>
        <begin position="95"/>
        <end position="114"/>
    </location>
</feature>
<evidence type="ECO:0000313" key="3">
    <source>
        <dbReference type="Proteomes" id="UP001187192"/>
    </source>
</evidence>
<proteinExistence type="predicted"/>
<protein>
    <submittedName>
        <fullName evidence="2">Uncharacterized protein</fullName>
    </submittedName>
</protein>
<organism evidence="2 3">
    <name type="scientific">Ficus carica</name>
    <name type="common">Common fig</name>
    <dbReference type="NCBI Taxonomy" id="3494"/>
    <lineage>
        <taxon>Eukaryota</taxon>
        <taxon>Viridiplantae</taxon>
        <taxon>Streptophyta</taxon>
        <taxon>Embryophyta</taxon>
        <taxon>Tracheophyta</taxon>
        <taxon>Spermatophyta</taxon>
        <taxon>Magnoliopsida</taxon>
        <taxon>eudicotyledons</taxon>
        <taxon>Gunneridae</taxon>
        <taxon>Pentapetalae</taxon>
        <taxon>rosids</taxon>
        <taxon>fabids</taxon>
        <taxon>Rosales</taxon>
        <taxon>Moraceae</taxon>
        <taxon>Ficeae</taxon>
        <taxon>Ficus</taxon>
    </lineage>
</organism>
<evidence type="ECO:0000313" key="2">
    <source>
        <dbReference type="EMBL" id="GMN56260.1"/>
    </source>
</evidence>
<comment type="caution">
    <text evidence="2">The sequence shown here is derived from an EMBL/GenBank/DDBJ whole genome shotgun (WGS) entry which is preliminary data.</text>
</comment>
<keyword evidence="3" id="KW-1185">Reference proteome</keyword>
<dbReference type="EMBL" id="BTGU01000062">
    <property type="protein sequence ID" value="GMN56260.1"/>
    <property type="molecule type" value="Genomic_DNA"/>
</dbReference>
<reference evidence="2" key="1">
    <citation type="submission" date="2023-07" db="EMBL/GenBank/DDBJ databases">
        <title>draft genome sequence of fig (Ficus carica).</title>
        <authorList>
            <person name="Takahashi T."/>
            <person name="Nishimura K."/>
        </authorList>
    </citation>
    <scope>NUCLEOTIDE SEQUENCE</scope>
</reference>
<evidence type="ECO:0000256" key="1">
    <source>
        <dbReference type="SAM" id="MobiDB-lite"/>
    </source>
</evidence>
<dbReference type="Proteomes" id="UP001187192">
    <property type="component" value="Unassembled WGS sequence"/>
</dbReference>